<dbReference type="OrthoDB" id="6433969at2759"/>
<evidence type="ECO:0000259" key="1">
    <source>
        <dbReference type="PROSITE" id="PS50878"/>
    </source>
</evidence>
<name>A0A4Y2F0T0_ARAVE</name>
<evidence type="ECO:0000313" key="2">
    <source>
        <dbReference type="EMBL" id="GBM34721.1"/>
    </source>
</evidence>
<dbReference type="PANTHER" id="PTHR33332">
    <property type="entry name" value="REVERSE TRANSCRIPTASE DOMAIN-CONTAINING PROTEIN"/>
    <property type="match status" value="1"/>
</dbReference>
<dbReference type="Pfam" id="PF00078">
    <property type="entry name" value="RVT_1"/>
    <property type="match status" value="1"/>
</dbReference>
<reference evidence="2 3" key="1">
    <citation type="journal article" date="2019" name="Sci. Rep.">
        <title>Orb-weaving spider Araneus ventricosus genome elucidates the spidroin gene catalogue.</title>
        <authorList>
            <person name="Kono N."/>
            <person name="Nakamura H."/>
            <person name="Ohtoshi R."/>
            <person name="Moran D.A.P."/>
            <person name="Shinohara A."/>
            <person name="Yoshida Y."/>
            <person name="Fujiwara M."/>
            <person name="Mori M."/>
            <person name="Tomita M."/>
            <person name="Arakawa K."/>
        </authorList>
    </citation>
    <scope>NUCLEOTIDE SEQUENCE [LARGE SCALE GENOMIC DNA]</scope>
</reference>
<protein>
    <submittedName>
        <fullName evidence="2">RNA-directed DNA polymerase from mobile element jockey</fullName>
    </submittedName>
</protein>
<sequence>MWHKGLIVRLIKYQFPGYLIKIIQRFLSNRTFQVKINQILSSVGNIQAGTPQGSSLIPTLYNIFNSDFPRNDKVFNCLFADDSAILTQGSNFRFIIKTLQSELDSIEYWCTKWRVAINTVKTKPILFRKGHSSKVLKTLSFMEEDLTWENQVKYLGLILDSKLPFRQHAKYKSDKFWNKVHMIIPLIGRHFPLSLNIKLLSFKQILRPILTYSAPIWCIIAKTHRRKIQILQNKILRMMTNSPWFVRNDFIHRDIKIEMIEDHVKNISRKFFTQLQDRKNPLINGQVEYAHTKGKYPYPYSTIKWSLPLKPP</sequence>
<comment type="caution">
    <text evidence="2">The sequence shown here is derived from an EMBL/GenBank/DDBJ whole genome shotgun (WGS) entry which is preliminary data.</text>
</comment>
<dbReference type="EMBL" id="BGPR01000768">
    <property type="protein sequence ID" value="GBM34721.1"/>
    <property type="molecule type" value="Genomic_DNA"/>
</dbReference>
<accession>A0A4Y2F0T0</accession>
<dbReference type="GO" id="GO:0003964">
    <property type="term" value="F:RNA-directed DNA polymerase activity"/>
    <property type="evidence" value="ECO:0007669"/>
    <property type="project" value="UniProtKB-KW"/>
</dbReference>
<dbReference type="Proteomes" id="UP000499080">
    <property type="component" value="Unassembled WGS sequence"/>
</dbReference>
<gene>
    <name evidence="2" type="primary">pol_992</name>
    <name evidence="2" type="ORF">AVEN_208882_1</name>
</gene>
<feature type="domain" description="Reverse transcriptase" evidence="1">
    <location>
        <begin position="1"/>
        <end position="159"/>
    </location>
</feature>
<organism evidence="2 3">
    <name type="scientific">Araneus ventricosus</name>
    <name type="common">Orbweaver spider</name>
    <name type="synonym">Epeira ventricosa</name>
    <dbReference type="NCBI Taxonomy" id="182803"/>
    <lineage>
        <taxon>Eukaryota</taxon>
        <taxon>Metazoa</taxon>
        <taxon>Ecdysozoa</taxon>
        <taxon>Arthropoda</taxon>
        <taxon>Chelicerata</taxon>
        <taxon>Arachnida</taxon>
        <taxon>Araneae</taxon>
        <taxon>Araneomorphae</taxon>
        <taxon>Entelegynae</taxon>
        <taxon>Araneoidea</taxon>
        <taxon>Araneidae</taxon>
        <taxon>Araneus</taxon>
    </lineage>
</organism>
<dbReference type="PROSITE" id="PS50878">
    <property type="entry name" value="RT_POL"/>
    <property type="match status" value="1"/>
</dbReference>
<keyword evidence="2" id="KW-0808">Transferase</keyword>
<proteinExistence type="predicted"/>
<evidence type="ECO:0000313" key="3">
    <source>
        <dbReference type="Proteomes" id="UP000499080"/>
    </source>
</evidence>
<keyword evidence="2" id="KW-0695">RNA-directed DNA polymerase</keyword>
<dbReference type="InterPro" id="IPR000477">
    <property type="entry name" value="RT_dom"/>
</dbReference>
<keyword evidence="2" id="KW-0548">Nucleotidyltransferase</keyword>
<keyword evidence="3" id="KW-1185">Reference proteome</keyword>
<dbReference type="AlphaFoldDB" id="A0A4Y2F0T0"/>